<feature type="region of interest" description="Disordered" evidence="1">
    <location>
        <begin position="824"/>
        <end position="882"/>
    </location>
</feature>
<feature type="compositionally biased region" description="Polar residues" evidence="1">
    <location>
        <begin position="872"/>
        <end position="882"/>
    </location>
</feature>
<evidence type="ECO:0000256" key="1">
    <source>
        <dbReference type="SAM" id="MobiDB-lite"/>
    </source>
</evidence>
<accession>A0A8H3VD41</accession>
<dbReference type="Proteomes" id="UP000490939">
    <property type="component" value="Unassembled WGS sequence"/>
</dbReference>
<name>A0A8H3VD41_VENIN</name>
<reference evidence="2 3" key="1">
    <citation type="submission" date="2019-07" db="EMBL/GenBank/DDBJ databases">
        <title>Venturia inaequalis Genome Resource.</title>
        <authorList>
            <person name="Lichtner F.J."/>
        </authorList>
    </citation>
    <scope>NUCLEOTIDE SEQUENCE [LARGE SCALE GENOMIC DNA]</scope>
    <source>
        <strain evidence="2 3">DMI_063113</strain>
    </source>
</reference>
<gene>
    <name evidence="2" type="ORF">EG327_003675</name>
</gene>
<feature type="compositionally biased region" description="Acidic residues" evidence="1">
    <location>
        <begin position="47"/>
        <end position="63"/>
    </location>
</feature>
<feature type="compositionally biased region" description="Polar residues" evidence="1">
    <location>
        <begin position="469"/>
        <end position="479"/>
    </location>
</feature>
<dbReference type="EMBL" id="WNWR01000228">
    <property type="protein sequence ID" value="KAE9987737.1"/>
    <property type="molecule type" value="Genomic_DNA"/>
</dbReference>
<evidence type="ECO:0000313" key="2">
    <source>
        <dbReference type="EMBL" id="KAE9987737.1"/>
    </source>
</evidence>
<feature type="region of interest" description="Disordered" evidence="1">
    <location>
        <begin position="1"/>
        <end position="71"/>
    </location>
</feature>
<feature type="compositionally biased region" description="Polar residues" evidence="1">
    <location>
        <begin position="636"/>
        <end position="654"/>
    </location>
</feature>
<feature type="compositionally biased region" description="Basic and acidic residues" evidence="1">
    <location>
        <begin position="907"/>
        <end position="921"/>
    </location>
</feature>
<dbReference type="AlphaFoldDB" id="A0A8H3VD41"/>
<feature type="compositionally biased region" description="Polar residues" evidence="1">
    <location>
        <begin position="35"/>
        <end position="46"/>
    </location>
</feature>
<proteinExistence type="predicted"/>
<keyword evidence="3" id="KW-1185">Reference proteome</keyword>
<comment type="caution">
    <text evidence="2">The sequence shown here is derived from an EMBL/GenBank/DDBJ whole genome shotgun (WGS) entry which is preliminary data.</text>
</comment>
<dbReference type="PANTHER" id="PTHR39639">
    <property type="entry name" value="CHROMOSOME 16, WHOLE GENOME SHOTGUN SEQUENCE"/>
    <property type="match status" value="1"/>
</dbReference>
<protein>
    <recommendedName>
        <fullName evidence="4">DUF262 domain-containing protein</fullName>
    </recommendedName>
</protein>
<sequence>MTSGVDNVSASDETCPMEVPGPDTHVVQDDRRPDTPSQLEPSNNVWDDSEPEVASESDGEDDNVFFKPSPSLPSPNVIKRTLRELNDLMNTPYLDLSSSEHRSRQYEGDDELTAIIDSLFQNYEFPPIFFNQKQVRGPDGSIQYNRVCIDGLKRLSAIKAFMDGEISCHDYRRRKWFYYVDSKDDLEASAVRRRRALPRDDKENFQNKHFVCHEFEDLTGSEEIELRARVHLGSTLTPGEKLRAAMVFAGELKMNFAKTLESDFQQIADLADTCRMKGFQNLMKCSSQISEIQRAGAQNRAPLLRISETALNDFVKNADASALERIKEALGDFRILVTRHPEVFHSISGVPFRPMEMIIIAVLVFKCYQTNVEPSMLIRLIRSLRESTHVFSRHQGVLQTHQTWNHAWDFIKSTEKYVVEGEVTQNKQFVSTMPEEVAALELNQHLRSRASSATFSSTYSFPGMRVGGSPTSLSQQSTAVKRKASPHPLDLAKKRVQLPTPVSPAILQPPRVSLRAGSPDSVLGSGRSEDDRVTETTGGTIQEEPPAQIISPVPAPRQLVRSSFKSRSEFLPRRSESPKGNASTLNELIASVPAPPSPSKAASSSPSALNVLFGASQRAMAKPSLLYSHDTKKTVPYQSSGTLSSAEPSLQSDNPPRIRPSGIRGRGRGRGRKSIPGGFSTRAIPTSQSAVELHTASPMPQQNGTLGANMENSALIHPSVSPALAPLRDSTRLSGRPRKDVIPSSTPSTASPPPDLQVNQHIHQHDVETPPPDLQSNQGINQVEVQLPPRTITSHPVESEVIEIDRAQEPGPADTTTLLSEMDGGTCHDEPLEVQSPAEPPAPPVPRAQSILQSRAVSISSSREPSVSRLSTVGSRSTMSVRTTPVPSLIDAKPFVASFKAGGANAIRERRRQEQAELEERKRRKQEAAKLANSATDSVTPKN</sequence>
<feature type="region of interest" description="Disordered" evidence="1">
    <location>
        <begin position="465"/>
        <end position="541"/>
    </location>
</feature>
<feature type="compositionally biased region" description="Low complexity" evidence="1">
    <location>
        <begin position="847"/>
        <end position="871"/>
    </location>
</feature>
<feature type="compositionally biased region" description="Polar residues" evidence="1">
    <location>
        <begin position="933"/>
        <end position="943"/>
    </location>
</feature>
<feature type="compositionally biased region" description="Polar residues" evidence="1">
    <location>
        <begin position="1"/>
        <end position="12"/>
    </location>
</feature>
<evidence type="ECO:0008006" key="4">
    <source>
        <dbReference type="Google" id="ProtNLM"/>
    </source>
</evidence>
<feature type="region of interest" description="Disordered" evidence="1">
    <location>
        <begin position="636"/>
        <end position="682"/>
    </location>
</feature>
<feature type="region of interest" description="Disordered" evidence="1">
    <location>
        <begin position="719"/>
        <end position="757"/>
    </location>
</feature>
<dbReference type="PANTHER" id="PTHR39639:SF1">
    <property type="entry name" value="DUF262 DOMAIN-CONTAINING PROTEIN"/>
    <property type="match status" value="1"/>
</dbReference>
<feature type="region of interest" description="Disordered" evidence="1">
    <location>
        <begin position="903"/>
        <end position="943"/>
    </location>
</feature>
<organism evidence="2 3">
    <name type="scientific">Venturia inaequalis</name>
    <name type="common">Apple scab fungus</name>
    <dbReference type="NCBI Taxonomy" id="5025"/>
    <lineage>
        <taxon>Eukaryota</taxon>
        <taxon>Fungi</taxon>
        <taxon>Dikarya</taxon>
        <taxon>Ascomycota</taxon>
        <taxon>Pezizomycotina</taxon>
        <taxon>Dothideomycetes</taxon>
        <taxon>Pleosporomycetidae</taxon>
        <taxon>Venturiales</taxon>
        <taxon>Venturiaceae</taxon>
        <taxon>Venturia</taxon>
    </lineage>
</organism>
<evidence type="ECO:0000313" key="3">
    <source>
        <dbReference type="Proteomes" id="UP000490939"/>
    </source>
</evidence>